<protein>
    <recommendedName>
        <fullName evidence="4">Septum formation initiator</fullName>
    </recommendedName>
</protein>
<dbReference type="STRING" id="227316.GA0070604_1101"/>
<dbReference type="OrthoDB" id="3782348at2"/>
<gene>
    <name evidence="2" type="ORF">GA0070604_1101</name>
</gene>
<feature type="region of interest" description="Disordered" evidence="1">
    <location>
        <begin position="52"/>
        <end position="87"/>
    </location>
</feature>
<proteinExistence type="predicted"/>
<evidence type="ECO:0000313" key="2">
    <source>
        <dbReference type="EMBL" id="SCL45766.1"/>
    </source>
</evidence>
<name>A0A1C6TVD8_9ACTN</name>
<accession>A0A1C6TVD8</accession>
<keyword evidence="3" id="KW-1185">Reference proteome</keyword>
<dbReference type="EMBL" id="FMHY01000002">
    <property type="protein sequence ID" value="SCL45766.1"/>
    <property type="molecule type" value="Genomic_DNA"/>
</dbReference>
<dbReference type="Proteomes" id="UP000199696">
    <property type="component" value="Unassembled WGS sequence"/>
</dbReference>
<dbReference type="RefSeq" id="WP_091115146.1">
    <property type="nucleotide sequence ID" value="NZ_FMHY01000002.1"/>
</dbReference>
<organism evidence="2 3">
    <name type="scientific">Micromonospora eburnea</name>
    <dbReference type="NCBI Taxonomy" id="227316"/>
    <lineage>
        <taxon>Bacteria</taxon>
        <taxon>Bacillati</taxon>
        <taxon>Actinomycetota</taxon>
        <taxon>Actinomycetes</taxon>
        <taxon>Micromonosporales</taxon>
        <taxon>Micromonosporaceae</taxon>
        <taxon>Micromonospora</taxon>
    </lineage>
</organism>
<feature type="compositionally biased region" description="Low complexity" evidence="1">
    <location>
        <begin position="63"/>
        <end position="72"/>
    </location>
</feature>
<sequence>MGRRPILAAVGWLATTVAATLVGLGAIRLVGDGITGTPGGVLDQREVARALASPEPAPGVPSGGPTPTAAAASPPPTRGPTATAARRSFVTPGGTAVAECGPAGVRLVTWSPAQGYRAKDTPDRGPDDHVEVRFEGSAGEYELKLRCVGGRPVAETHD</sequence>
<evidence type="ECO:0008006" key="4">
    <source>
        <dbReference type="Google" id="ProtNLM"/>
    </source>
</evidence>
<dbReference type="AlphaFoldDB" id="A0A1C6TVD8"/>
<evidence type="ECO:0000313" key="3">
    <source>
        <dbReference type="Proteomes" id="UP000199696"/>
    </source>
</evidence>
<reference evidence="3" key="1">
    <citation type="submission" date="2016-06" db="EMBL/GenBank/DDBJ databases">
        <authorList>
            <person name="Varghese N."/>
            <person name="Submissions Spin"/>
        </authorList>
    </citation>
    <scope>NUCLEOTIDE SEQUENCE [LARGE SCALE GENOMIC DNA]</scope>
    <source>
        <strain evidence="3">DSM 44814</strain>
    </source>
</reference>
<evidence type="ECO:0000256" key="1">
    <source>
        <dbReference type="SAM" id="MobiDB-lite"/>
    </source>
</evidence>